<dbReference type="PANTHER" id="PTHR47266">
    <property type="entry name" value="ENDONUCLEASE-RELATED"/>
    <property type="match status" value="1"/>
</dbReference>
<dbReference type="InterPro" id="IPR001584">
    <property type="entry name" value="Integrase_cat-core"/>
</dbReference>
<evidence type="ECO:0000313" key="2">
    <source>
        <dbReference type="EMBL" id="KAK9703613.1"/>
    </source>
</evidence>
<dbReference type="InterPro" id="IPR012337">
    <property type="entry name" value="RNaseH-like_sf"/>
</dbReference>
<evidence type="ECO:0000259" key="1">
    <source>
        <dbReference type="PROSITE" id="PS50994"/>
    </source>
</evidence>
<dbReference type="GO" id="GO:0003676">
    <property type="term" value="F:nucleic acid binding"/>
    <property type="evidence" value="ECO:0007669"/>
    <property type="project" value="InterPro"/>
</dbReference>
<dbReference type="PROSITE" id="PS50994">
    <property type="entry name" value="INTEGRASE"/>
    <property type="match status" value="1"/>
</dbReference>
<keyword evidence="3" id="KW-1185">Reference proteome</keyword>
<name>A0AAW1JIT8_POPJA</name>
<dbReference type="SUPFAM" id="SSF53098">
    <property type="entry name" value="Ribonuclease H-like"/>
    <property type="match status" value="1"/>
</dbReference>
<dbReference type="InterPro" id="IPR036397">
    <property type="entry name" value="RNaseH_sf"/>
</dbReference>
<dbReference type="Proteomes" id="UP001458880">
    <property type="component" value="Unassembled WGS sequence"/>
</dbReference>
<sequence length="113" mass="12936">MRADVTRYVRKCTTCLRSKPEQRASPGDMGGHFQVSKPWEVLSIDLVGPLPKSKKGYCYILVVCDLFSKFSMCYPLRKANATLLYPRCLRPIQQIQHVLPIKKSQCNQNCRTS</sequence>
<organism evidence="2 3">
    <name type="scientific">Popillia japonica</name>
    <name type="common">Japanese beetle</name>
    <dbReference type="NCBI Taxonomy" id="7064"/>
    <lineage>
        <taxon>Eukaryota</taxon>
        <taxon>Metazoa</taxon>
        <taxon>Ecdysozoa</taxon>
        <taxon>Arthropoda</taxon>
        <taxon>Hexapoda</taxon>
        <taxon>Insecta</taxon>
        <taxon>Pterygota</taxon>
        <taxon>Neoptera</taxon>
        <taxon>Endopterygota</taxon>
        <taxon>Coleoptera</taxon>
        <taxon>Polyphaga</taxon>
        <taxon>Scarabaeiformia</taxon>
        <taxon>Scarabaeidae</taxon>
        <taxon>Rutelinae</taxon>
        <taxon>Popillia</taxon>
    </lineage>
</organism>
<evidence type="ECO:0000313" key="3">
    <source>
        <dbReference type="Proteomes" id="UP001458880"/>
    </source>
</evidence>
<dbReference type="EMBL" id="JASPKY010000366">
    <property type="protein sequence ID" value="KAK9703613.1"/>
    <property type="molecule type" value="Genomic_DNA"/>
</dbReference>
<accession>A0AAW1JIT8</accession>
<feature type="domain" description="Integrase catalytic" evidence="1">
    <location>
        <begin position="34"/>
        <end position="113"/>
    </location>
</feature>
<dbReference type="InterPro" id="IPR052160">
    <property type="entry name" value="Gypsy_RT_Integrase-like"/>
</dbReference>
<dbReference type="GO" id="GO:0015074">
    <property type="term" value="P:DNA integration"/>
    <property type="evidence" value="ECO:0007669"/>
    <property type="project" value="InterPro"/>
</dbReference>
<proteinExistence type="predicted"/>
<protein>
    <recommendedName>
        <fullName evidence="1">Integrase catalytic domain-containing protein</fullName>
    </recommendedName>
</protein>
<gene>
    <name evidence="2" type="ORF">QE152_g29238</name>
</gene>
<dbReference type="Gene3D" id="3.30.420.10">
    <property type="entry name" value="Ribonuclease H-like superfamily/Ribonuclease H"/>
    <property type="match status" value="1"/>
</dbReference>
<comment type="caution">
    <text evidence="2">The sequence shown here is derived from an EMBL/GenBank/DDBJ whole genome shotgun (WGS) entry which is preliminary data.</text>
</comment>
<reference evidence="2 3" key="1">
    <citation type="journal article" date="2024" name="BMC Genomics">
        <title>De novo assembly and annotation of Popillia japonica's genome with initial clues to its potential as an invasive pest.</title>
        <authorList>
            <person name="Cucini C."/>
            <person name="Boschi S."/>
            <person name="Funari R."/>
            <person name="Cardaioli E."/>
            <person name="Iannotti N."/>
            <person name="Marturano G."/>
            <person name="Paoli F."/>
            <person name="Bruttini M."/>
            <person name="Carapelli A."/>
            <person name="Frati F."/>
            <person name="Nardi F."/>
        </authorList>
    </citation>
    <scope>NUCLEOTIDE SEQUENCE [LARGE SCALE GENOMIC DNA]</scope>
    <source>
        <strain evidence="2">DMR45628</strain>
    </source>
</reference>
<dbReference type="AlphaFoldDB" id="A0AAW1JIT8"/>